<name>A0AAW0F9T2_9TRYP</name>
<sequence length="138" mass="14655">MTSPSRWRHSHGKPSASTAATLPFSVYDLPSPSELYRDVTATYIAGARALEEERLRSAAAAAPSAMCAPVRSMPGLRPPASSRNTPLQWDAALAAAFALAHVASCPTPTSTETRMGDRAAAEAVRTMHAFICRPFVSL</sequence>
<dbReference type="Proteomes" id="UP001430356">
    <property type="component" value="Unassembled WGS sequence"/>
</dbReference>
<protein>
    <submittedName>
        <fullName evidence="1">Uncharacterized protein</fullName>
    </submittedName>
</protein>
<evidence type="ECO:0000313" key="2">
    <source>
        <dbReference type="Proteomes" id="UP001430356"/>
    </source>
</evidence>
<evidence type="ECO:0000313" key="1">
    <source>
        <dbReference type="EMBL" id="KAK7201599.1"/>
    </source>
</evidence>
<reference evidence="1 2" key="1">
    <citation type="journal article" date="2021" name="MBio">
        <title>A New Model Trypanosomatid, Novymonas esmeraldas: Genomic Perception of Its 'Candidatus Pandoraea novymonadis' Endosymbiont.</title>
        <authorList>
            <person name="Zakharova A."/>
            <person name="Saura A."/>
            <person name="Butenko A."/>
            <person name="Podesvova L."/>
            <person name="Warmusova S."/>
            <person name="Kostygov A.Y."/>
            <person name="Nenarokova A."/>
            <person name="Lukes J."/>
            <person name="Opperdoes F.R."/>
            <person name="Yurchenko V."/>
        </authorList>
    </citation>
    <scope>NUCLEOTIDE SEQUENCE [LARGE SCALE GENOMIC DNA]</scope>
    <source>
        <strain evidence="1 2">E262AT.01</strain>
    </source>
</reference>
<proteinExistence type="predicted"/>
<dbReference type="AlphaFoldDB" id="A0AAW0F9T2"/>
<accession>A0AAW0F9T2</accession>
<gene>
    <name evidence="1" type="ORF">NESM_000224300</name>
</gene>
<dbReference type="EMBL" id="JAECZO010000017">
    <property type="protein sequence ID" value="KAK7201599.1"/>
    <property type="molecule type" value="Genomic_DNA"/>
</dbReference>
<organism evidence="1 2">
    <name type="scientific">Novymonas esmeraldas</name>
    <dbReference type="NCBI Taxonomy" id="1808958"/>
    <lineage>
        <taxon>Eukaryota</taxon>
        <taxon>Discoba</taxon>
        <taxon>Euglenozoa</taxon>
        <taxon>Kinetoplastea</taxon>
        <taxon>Metakinetoplastina</taxon>
        <taxon>Trypanosomatida</taxon>
        <taxon>Trypanosomatidae</taxon>
        <taxon>Novymonas</taxon>
    </lineage>
</organism>
<keyword evidence="2" id="KW-1185">Reference proteome</keyword>
<comment type="caution">
    <text evidence="1">The sequence shown here is derived from an EMBL/GenBank/DDBJ whole genome shotgun (WGS) entry which is preliminary data.</text>
</comment>